<feature type="transmembrane region" description="Helical" evidence="2">
    <location>
        <begin position="165"/>
        <end position="185"/>
    </location>
</feature>
<keyword evidence="2" id="KW-0472">Membrane</keyword>
<keyword evidence="2" id="KW-0812">Transmembrane</keyword>
<reference evidence="3 4" key="1">
    <citation type="submission" date="2018-11" db="EMBL/GenBank/DDBJ databases">
        <authorList>
            <consortium name="Pathogen Informatics"/>
        </authorList>
    </citation>
    <scope>NUCLEOTIDE SEQUENCE [LARGE SCALE GENOMIC DNA]</scope>
    <source>
        <strain evidence="3 4">NCTC10327</strain>
    </source>
</reference>
<gene>
    <name evidence="3" type="ORF">NCTC10327_01181</name>
</gene>
<evidence type="ECO:0000256" key="1">
    <source>
        <dbReference type="SAM" id="MobiDB-lite"/>
    </source>
</evidence>
<keyword evidence="2" id="KW-1133">Transmembrane helix</keyword>
<name>A0A1B9BB32_9ACTO</name>
<feature type="transmembrane region" description="Helical" evidence="2">
    <location>
        <begin position="105"/>
        <end position="121"/>
    </location>
</feature>
<dbReference type="EMBL" id="UYIO01000001">
    <property type="protein sequence ID" value="VDG76543.1"/>
    <property type="molecule type" value="Genomic_DNA"/>
</dbReference>
<feature type="compositionally biased region" description="Low complexity" evidence="1">
    <location>
        <begin position="66"/>
        <end position="86"/>
    </location>
</feature>
<comment type="caution">
    <text evidence="3">The sequence shown here is derived from an EMBL/GenBank/DDBJ whole genome shotgun (WGS) entry which is preliminary data.</text>
</comment>
<feature type="region of interest" description="Disordered" evidence="1">
    <location>
        <begin position="57"/>
        <end position="100"/>
    </location>
</feature>
<evidence type="ECO:0000313" key="4">
    <source>
        <dbReference type="Proteomes" id="UP000269974"/>
    </source>
</evidence>
<feature type="transmembrane region" description="Helical" evidence="2">
    <location>
        <begin position="127"/>
        <end position="144"/>
    </location>
</feature>
<feature type="compositionally biased region" description="Basic and acidic residues" evidence="1">
    <location>
        <begin position="17"/>
        <end position="28"/>
    </location>
</feature>
<accession>A0A1B9BB32</accession>
<proteinExistence type="predicted"/>
<evidence type="ECO:0000256" key="2">
    <source>
        <dbReference type="SAM" id="Phobius"/>
    </source>
</evidence>
<sequence length="192" mass="19585">MKKAHTGGVSTSSADFPPEHPREPKETADTGAAVPVPERSGRVDSVSAAVFGFKDPTLPGDGTDFAPTAKGATPAGATPAGSGPANTRRKDSIAPPGSEGTRGPTFFLASGIGLWGLVVSMTAEASLVQSLLGWLFAAGALILAGRTLAQRMRYTDGPISRHDTAAASLTIIFTCLAVVLSAWPLTQALMAL</sequence>
<evidence type="ECO:0000313" key="3">
    <source>
        <dbReference type="EMBL" id="VDG76543.1"/>
    </source>
</evidence>
<dbReference type="Proteomes" id="UP000269974">
    <property type="component" value="Unassembled WGS sequence"/>
</dbReference>
<dbReference type="AlphaFoldDB" id="A0A1B9BB32"/>
<protein>
    <submittedName>
        <fullName evidence="3">Uncharacterized protein</fullName>
    </submittedName>
</protein>
<feature type="region of interest" description="Disordered" evidence="1">
    <location>
        <begin position="1"/>
        <end position="41"/>
    </location>
</feature>
<organism evidence="3 4">
    <name type="scientific">Actinobaculum suis</name>
    <dbReference type="NCBI Taxonomy" id="1657"/>
    <lineage>
        <taxon>Bacteria</taxon>
        <taxon>Bacillati</taxon>
        <taxon>Actinomycetota</taxon>
        <taxon>Actinomycetes</taxon>
        <taxon>Actinomycetales</taxon>
        <taxon>Actinomycetaceae</taxon>
        <taxon>Actinobaculum</taxon>
    </lineage>
</organism>